<feature type="region of interest" description="Disordered" evidence="2">
    <location>
        <begin position="207"/>
        <end position="274"/>
    </location>
</feature>
<feature type="compositionally biased region" description="Polar residues" evidence="2">
    <location>
        <begin position="18"/>
        <end position="28"/>
    </location>
</feature>
<proteinExistence type="predicted"/>
<feature type="compositionally biased region" description="Basic and acidic residues" evidence="2">
    <location>
        <begin position="237"/>
        <end position="248"/>
    </location>
</feature>
<feature type="region of interest" description="Disordered" evidence="2">
    <location>
        <begin position="121"/>
        <end position="157"/>
    </location>
</feature>
<evidence type="ECO:0000256" key="1">
    <source>
        <dbReference type="SAM" id="Coils"/>
    </source>
</evidence>
<name>A0A183T7E5_SCHSO</name>
<reference evidence="3 4" key="2">
    <citation type="submission" date="2018-11" db="EMBL/GenBank/DDBJ databases">
        <authorList>
            <consortium name="Pathogen Informatics"/>
        </authorList>
    </citation>
    <scope>NUCLEOTIDE SEQUENCE [LARGE SCALE GENOMIC DNA]</scope>
    <source>
        <strain evidence="3 4">NST_G2</strain>
    </source>
</reference>
<protein>
    <submittedName>
        <fullName evidence="3 5">Uncharacterized protein</fullName>
    </submittedName>
</protein>
<gene>
    <name evidence="3" type="ORF">SSLN_LOCUS12393</name>
</gene>
<evidence type="ECO:0000313" key="4">
    <source>
        <dbReference type="Proteomes" id="UP000275846"/>
    </source>
</evidence>
<evidence type="ECO:0000313" key="3">
    <source>
        <dbReference type="EMBL" id="VDL98778.1"/>
    </source>
</evidence>
<evidence type="ECO:0000256" key="2">
    <source>
        <dbReference type="SAM" id="MobiDB-lite"/>
    </source>
</evidence>
<dbReference type="WBParaSite" id="SSLN_0001285701-mRNA-1">
    <property type="protein sequence ID" value="SSLN_0001285701-mRNA-1"/>
    <property type="gene ID" value="SSLN_0001285701"/>
</dbReference>
<keyword evidence="4" id="KW-1185">Reference proteome</keyword>
<keyword evidence="1" id="KW-0175">Coiled coil</keyword>
<feature type="region of interest" description="Disordered" evidence="2">
    <location>
        <begin position="1"/>
        <end position="48"/>
    </location>
</feature>
<evidence type="ECO:0000313" key="5">
    <source>
        <dbReference type="WBParaSite" id="SSLN_0001285701-mRNA-1"/>
    </source>
</evidence>
<dbReference type="OrthoDB" id="6256357at2759"/>
<feature type="compositionally biased region" description="Polar residues" evidence="2">
    <location>
        <begin position="125"/>
        <end position="134"/>
    </location>
</feature>
<accession>A0A183T7E5</accession>
<dbReference type="AlphaFoldDB" id="A0A183T7E5"/>
<dbReference type="Proteomes" id="UP000275846">
    <property type="component" value="Unassembled WGS sequence"/>
</dbReference>
<feature type="compositionally biased region" description="Low complexity" evidence="2">
    <location>
        <begin position="252"/>
        <end position="268"/>
    </location>
</feature>
<organism evidence="5">
    <name type="scientific">Schistocephalus solidus</name>
    <name type="common">Tapeworm</name>
    <dbReference type="NCBI Taxonomy" id="70667"/>
    <lineage>
        <taxon>Eukaryota</taxon>
        <taxon>Metazoa</taxon>
        <taxon>Spiralia</taxon>
        <taxon>Lophotrochozoa</taxon>
        <taxon>Platyhelminthes</taxon>
        <taxon>Cestoda</taxon>
        <taxon>Eucestoda</taxon>
        <taxon>Diphyllobothriidea</taxon>
        <taxon>Diphyllobothriidae</taxon>
        <taxon>Schistocephalus</taxon>
    </lineage>
</organism>
<reference evidence="5" key="1">
    <citation type="submission" date="2016-06" db="UniProtKB">
        <authorList>
            <consortium name="WormBaseParasite"/>
        </authorList>
    </citation>
    <scope>IDENTIFICATION</scope>
</reference>
<dbReference type="EMBL" id="UYSU01037235">
    <property type="protein sequence ID" value="VDL98778.1"/>
    <property type="molecule type" value="Genomic_DNA"/>
</dbReference>
<sequence>MQKDNRQKCSSFEEAESTTHGASLLSGSTKRRASSARIDRNDSSHPSSEELQWVREDIEWERCSTTPRVARSVRLKNCNERRRLQTLRLSLDRQLERELRRLEFERNEFVEALERASGRPRTAVLRSSGTSQIFESRESQSQLSSPSTAIPVGPRPVMTNGLSLNRLRVQITPNTLCASEGCSPSNPLPKPIWGVSRSDYLPVGEEDQAKDSRPAVASLGHPLSTVVPRPKNAKTRGRGDRRSHDKPRFFLSSGESSSSDMRRSAQLSNSSSLLRYHSAGALSKKLADF</sequence>
<feature type="coiled-coil region" evidence="1">
    <location>
        <begin position="88"/>
        <end position="115"/>
    </location>
</feature>